<dbReference type="GO" id="GO:0035658">
    <property type="term" value="C:Mon1-Ccz1 complex"/>
    <property type="evidence" value="ECO:0007669"/>
    <property type="project" value="InterPro"/>
</dbReference>
<dbReference type="Proteomes" id="UP000092462">
    <property type="component" value="Unassembled WGS sequence"/>
</dbReference>
<dbReference type="Pfam" id="PF19031">
    <property type="entry name" value="Intu_longin_1"/>
    <property type="match status" value="1"/>
</dbReference>
<dbReference type="PANTHER" id="PTHR13056">
    <property type="entry name" value="VACUOLAR FUSION PROTEIN CCZ1 HOMOLOG-RELATED"/>
    <property type="match status" value="1"/>
</dbReference>
<dbReference type="VEuPathDB" id="VectorBase:PPAPM1_010716"/>
<dbReference type="VEuPathDB" id="VectorBase:PPAI005173"/>
<proteinExistence type="inferred from homology"/>
<evidence type="ECO:0000256" key="1">
    <source>
        <dbReference type="ARBA" id="ARBA00005352"/>
    </source>
</evidence>
<name>A0A1B0DBI4_PHLPP</name>
<accession>A0A1B0DBI4</accession>
<protein>
    <recommendedName>
        <fullName evidence="2">CCZ1/INTU/HSP4 first Longin domain-containing protein</fullName>
    </recommendedName>
</protein>
<dbReference type="PANTHER" id="PTHR13056:SF0">
    <property type="entry name" value="VACUOLAR FUSION PROTEIN CCZ1 HOMOLOG-RELATED"/>
    <property type="match status" value="1"/>
</dbReference>
<evidence type="ECO:0000259" key="2">
    <source>
        <dbReference type="Pfam" id="PF19031"/>
    </source>
</evidence>
<organism evidence="3 4">
    <name type="scientific">Phlebotomus papatasi</name>
    <name type="common">Sandfly</name>
    <dbReference type="NCBI Taxonomy" id="29031"/>
    <lineage>
        <taxon>Eukaryota</taxon>
        <taxon>Metazoa</taxon>
        <taxon>Ecdysozoa</taxon>
        <taxon>Arthropoda</taxon>
        <taxon>Hexapoda</taxon>
        <taxon>Insecta</taxon>
        <taxon>Pterygota</taxon>
        <taxon>Neoptera</taxon>
        <taxon>Endopterygota</taxon>
        <taxon>Diptera</taxon>
        <taxon>Nematocera</taxon>
        <taxon>Psychodoidea</taxon>
        <taxon>Psychodidae</taxon>
        <taxon>Phlebotomus</taxon>
        <taxon>Phlebotomus</taxon>
    </lineage>
</organism>
<dbReference type="InterPro" id="IPR043987">
    <property type="entry name" value="CCZ1/INTU/HSP4_longin_1"/>
</dbReference>
<evidence type="ECO:0000313" key="4">
    <source>
        <dbReference type="Proteomes" id="UP000092462"/>
    </source>
</evidence>
<dbReference type="AlphaFoldDB" id="A0A1B0DBI4"/>
<dbReference type="EnsemblMetazoa" id="PPAI005173-RA">
    <property type="protein sequence ID" value="PPAI005173-PA"/>
    <property type="gene ID" value="PPAI005173"/>
</dbReference>
<keyword evidence="4" id="KW-1185">Reference proteome</keyword>
<dbReference type="GO" id="GO:0016192">
    <property type="term" value="P:vesicle-mediated transport"/>
    <property type="evidence" value="ECO:0007669"/>
    <property type="project" value="InterPro"/>
</dbReference>
<sequence>MARKSEITLKNFFIFNSNLATEEGEEEKKILFYHPQDTDKDQKIKDVGLSEAIIKFTNTFNPFEECKSFRTQKTCQVYFEPEPDFWMVMTINVPFLVKLKDGMEYNEYRGDDVHDSIYGALLEQSYSMFRLFVGTFGENFLGDSLEEQSENLSQKFLQFFIYSTIRHFFKKIYVVKRRFPSNN</sequence>
<dbReference type="InterPro" id="IPR013176">
    <property type="entry name" value="Ccz1"/>
</dbReference>
<evidence type="ECO:0000313" key="3">
    <source>
        <dbReference type="EnsemblMetazoa" id="PPAI005173-PA"/>
    </source>
</evidence>
<reference evidence="3" key="1">
    <citation type="submission" date="2022-08" db="UniProtKB">
        <authorList>
            <consortium name="EnsemblMetazoa"/>
        </authorList>
    </citation>
    <scope>IDENTIFICATION</scope>
    <source>
        <strain evidence="3">Israel</strain>
    </source>
</reference>
<feature type="domain" description="CCZ1/INTU/HSP4 first Longin" evidence="2">
    <location>
        <begin position="9"/>
        <end position="134"/>
    </location>
</feature>
<dbReference type="EMBL" id="AJVK01013673">
    <property type="status" value="NOT_ANNOTATED_CDS"/>
    <property type="molecule type" value="Genomic_DNA"/>
</dbReference>
<dbReference type="EMBL" id="AJVK01013674">
    <property type="status" value="NOT_ANNOTATED_CDS"/>
    <property type="molecule type" value="Genomic_DNA"/>
</dbReference>
<comment type="similarity">
    <text evidence="1">Belongs to the CCZ1 family.</text>
</comment>